<dbReference type="Pfam" id="PF02770">
    <property type="entry name" value="Acyl-CoA_dh_M"/>
    <property type="match status" value="1"/>
</dbReference>
<proteinExistence type="inferred from homology"/>
<gene>
    <name evidence="8" type="ORF">ABIE13_000137</name>
</gene>
<dbReference type="Gene3D" id="1.20.140.10">
    <property type="entry name" value="Butyryl-CoA Dehydrogenase, subunit A, domain 3"/>
    <property type="match status" value="1"/>
</dbReference>
<sequence>MNPVQLKLSDEQRALVGAVRDLSHSKDFRGNSIKYLDGTYPWENLDALAEIGILGMSIPEEYGGSNLPVFDTALVVEEVAKGCYVTAMALMGMLGVQVRVISTYAPESMKRDILPKVAAGKVHLAVCMTEPHAGTDVPNYKTNTVIKDTHAVVNGVKTLISRANEAEWFVVFTRINGSPGRHGIGCVLVNRNYPGFEVTARYHTMGGEYLAEIQFNNVEVPLENVILREGGMKQLMSAFNTQRCLNPSISLGMAEAAFEEAIKYVRERTIRGQAVANFQGIQWKLAEMYRDIEAGRALLYQAALSANPFPDPYQAGVAKMFVNEMAIRVANEALQVHGGYGFTDDYPISRIYRGVRYGTLGGGATEALKDLVGKKLVNDFDPVDGFLSMGNF</sequence>
<evidence type="ECO:0000313" key="9">
    <source>
        <dbReference type="Proteomes" id="UP001549320"/>
    </source>
</evidence>
<dbReference type="InterPro" id="IPR036250">
    <property type="entry name" value="AcylCo_DH-like_C"/>
</dbReference>
<evidence type="ECO:0000259" key="5">
    <source>
        <dbReference type="Pfam" id="PF00441"/>
    </source>
</evidence>
<dbReference type="PIRSF" id="PIRSF016578">
    <property type="entry name" value="HsaA"/>
    <property type="match status" value="1"/>
</dbReference>
<evidence type="ECO:0000259" key="6">
    <source>
        <dbReference type="Pfam" id="PF02770"/>
    </source>
</evidence>
<keyword evidence="3" id="KW-0285">Flavoprotein</keyword>
<comment type="cofactor">
    <cofactor evidence="1">
        <name>FAD</name>
        <dbReference type="ChEBI" id="CHEBI:57692"/>
    </cofactor>
</comment>
<dbReference type="PANTHER" id="PTHR43884">
    <property type="entry name" value="ACYL-COA DEHYDROGENASE"/>
    <property type="match status" value="1"/>
</dbReference>
<dbReference type="Pfam" id="PF00441">
    <property type="entry name" value="Acyl-CoA_dh_1"/>
    <property type="match status" value="1"/>
</dbReference>
<dbReference type="InterPro" id="IPR009100">
    <property type="entry name" value="AcylCoA_DH/oxidase_NM_dom_sf"/>
</dbReference>
<dbReference type="EMBL" id="JBEPSH010000001">
    <property type="protein sequence ID" value="MET4575040.1"/>
    <property type="molecule type" value="Genomic_DNA"/>
</dbReference>
<dbReference type="Gene3D" id="2.40.110.10">
    <property type="entry name" value="Butyryl-CoA Dehydrogenase, subunit A, domain 2"/>
    <property type="match status" value="1"/>
</dbReference>
<dbReference type="InterPro" id="IPR013786">
    <property type="entry name" value="AcylCoA_DH/ox_N"/>
</dbReference>
<keyword evidence="9" id="KW-1185">Reference proteome</keyword>
<dbReference type="Gene3D" id="1.10.540.10">
    <property type="entry name" value="Acyl-CoA dehydrogenase/oxidase, N-terminal domain"/>
    <property type="match status" value="1"/>
</dbReference>
<dbReference type="Proteomes" id="UP001549320">
    <property type="component" value="Unassembled WGS sequence"/>
</dbReference>
<dbReference type="InterPro" id="IPR006091">
    <property type="entry name" value="Acyl-CoA_Oxase/DH_mid-dom"/>
</dbReference>
<feature type="domain" description="Acyl-CoA dehydrogenase/oxidase N-terminal" evidence="7">
    <location>
        <begin position="9"/>
        <end position="121"/>
    </location>
</feature>
<feature type="domain" description="Acyl-CoA oxidase/dehydrogenase middle" evidence="6">
    <location>
        <begin position="125"/>
        <end position="218"/>
    </location>
</feature>
<evidence type="ECO:0000256" key="1">
    <source>
        <dbReference type="ARBA" id="ARBA00001974"/>
    </source>
</evidence>
<evidence type="ECO:0000259" key="7">
    <source>
        <dbReference type="Pfam" id="PF02771"/>
    </source>
</evidence>
<dbReference type="Pfam" id="PF02771">
    <property type="entry name" value="Acyl-CoA_dh_N"/>
    <property type="match status" value="1"/>
</dbReference>
<comment type="similarity">
    <text evidence="2">Belongs to the acyl-CoA dehydrogenase family.</text>
</comment>
<evidence type="ECO:0000313" key="8">
    <source>
        <dbReference type="EMBL" id="MET4575040.1"/>
    </source>
</evidence>
<dbReference type="InterPro" id="IPR009075">
    <property type="entry name" value="AcylCo_DH/oxidase_C"/>
</dbReference>
<name>A0ABV2Q2U6_9BURK</name>
<protein>
    <submittedName>
        <fullName evidence="8">Alkylation response protein AidB-like acyl-CoA dehydrogenase</fullName>
    </submittedName>
</protein>
<dbReference type="SUPFAM" id="SSF47203">
    <property type="entry name" value="Acyl-CoA dehydrogenase C-terminal domain-like"/>
    <property type="match status" value="1"/>
</dbReference>
<dbReference type="RefSeq" id="WP_354440266.1">
    <property type="nucleotide sequence ID" value="NZ_JBEPSH010000001.1"/>
</dbReference>
<organism evidence="8 9">
    <name type="scientific">Ottowia thiooxydans</name>
    <dbReference type="NCBI Taxonomy" id="219182"/>
    <lineage>
        <taxon>Bacteria</taxon>
        <taxon>Pseudomonadati</taxon>
        <taxon>Pseudomonadota</taxon>
        <taxon>Betaproteobacteria</taxon>
        <taxon>Burkholderiales</taxon>
        <taxon>Comamonadaceae</taxon>
        <taxon>Ottowia</taxon>
    </lineage>
</organism>
<keyword evidence="4" id="KW-0274">FAD</keyword>
<accession>A0ABV2Q2U6</accession>
<reference evidence="8 9" key="1">
    <citation type="submission" date="2024-06" db="EMBL/GenBank/DDBJ databases">
        <title>Sorghum-associated microbial communities from plants grown in Nebraska, USA.</title>
        <authorList>
            <person name="Schachtman D."/>
        </authorList>
    </citation>
    <scope>NUCLEOTIDE SEQUENCE [LARGE SCALE GENOMIC DNA]</scope>
    <source>
        <strain evidence="8 9">2709</strain>
    </source>
</reference>
<dbReference type="InterPro" id="IPR046373">
    <property type="entry name" value="Acyl-CoA_Oxase/DH_mid-dom_sf"/>
</dbReference>
<evidence type="ECO:0000256" key="4">
    <source>
        <dbReference type="ARBA" id="ARBA00022827"/>
    </source>
</evidence>
<dbReference type="InterPro" id="IPR037069">
    <property type="entry name" value="AcylCoA_DH/ox_N_sf"/>
</dbReference>
<evidence type="ECO:0000256" key="2">
    <source>
        <dbReference type="ARBA" id="ARBA00009347"/>
    </source>
</evidence>
<dbReference type="PANTHER" id="PTHR43884:SF37">
    <property type="entry name" value="ACYL-COA DEHYDROGENASE"/>
    <property type="match status" value="1"/>
</dbReference>
<dbReference type="SUPFAM" id="SSF56645">
    <property type="entry name" value="Acyl-CoA dehydrogenase NM domain-like"/>
    <property type="match status" value="1"/>
</dbReference>
<comment type="caution">
    <text evidence="8">The sequence shown here is derived from an EMBL/GenBank/DDBJ whole genome shotgun (WGS) entry which is preliminary data.</text>
</comment>
<feature type="domain" description="Acyl-CoA dehydrogenase/oxidase C-terminal" evidence="5">
    <location>
        <begin position="230"/>
        <end position="376"/>
    </location>
</feature>
<evidence type="ECO:0000256" key="3">
    <source>
        <dbReference type="ARBA" id="ARBA00022630"/>
    </source>
</evidence>